<evidence type="ECO:0000256" key="2">
    <source>
        <dbReference type="PIRSR" id="PIRSR606225-1"/>
    </source>
</evidence>
<dbReference type="InterPro" id="IPR006225">
    <property type="entry name" value="PsdUridine_synth_RluC/D"/>
</dbReference>
<dbReference type="GO" id="GO:0140098">
    <property type="term" value="F:catalytic activity, acting on RNA"/>
    <property type="evidence" value="ECO:0007669"/>
    <property type="project" value="UniProtKB-ARBA"/>
</dbReference>
<sequence length="225" mass="25760">MPQKNNWTVYEDDYLLVIDKKAGVIVNRAETTRGQETIEDLLPESDLVRRGIVHRLDKDTSGLLVIAKTAAALSGLQAQFKQRLVKKTYLALVHGRVEPKSGRINLPVGRNPVNRRRFTVLITGRPAETGYQTMKNFRDYSLLMVFPKTGRTHQIRIHFKHLNHPLVADPLYLGKKRLRQDLSWCPRLFLHSHIISFTHPQNHRIINLEAALPNDLQTALETIPA</sequence>
<accession>A0A1F5DJ83</accession>
<dbReference type="EMBL" id="MEZN01000047">
    <property type="protein sequence ID" value="OGD55237.1"/>
    <property type="molecule type" value="Genomic_DNA"/>
</dbReference>
<evidence type="ECO:0000256" key="3">
    <source>
        <dbReference type="RuleBase" id="RU362028"/>
    </source>
</evidence>
<dbReference type="Gene3D" id="3.30.2350.10">
    <property type="entry name" value="Pseudouridine synthase"/>
    <property type="match status" value="1"/>
</dbReference>
<dbReference type="Pfam" id="PF00849">
    <property type="entry name" value="PseudoU_synth_2"/>
    <property type="match status" value="1"/>
</dbReference>
<comment type="function">
    <text evidence="3">Responsible for synthesis of pseudouridine from uracil.</text>
</comment>
<dbReference type="CDD" id="cd02869">
    <property type="entry name" value="PseudoU_synth_RluA_like"/>
    <property type="match status" value="1"/>
</dbReference>
<protein>
    <recommendedName>
        <fullName evidence="3">Pseudouridine synthase</fullName>
        <ecNumber evidence="3">5.4.99.-</ecNumber>
    </recommendedName>
</protein>
<dbReference type="PANTHER" id="PTHR21600">
    <property type="entry name" value="MITOCHONDRIAL RNA PSEUDOURIDINE SYNTHASE"/>
    <property type="match status" value="1"/>
</dbReference>
<dbReference type="GO" id="GO:0009982">
    <property type="term" value="F:pseudouridine synthase activity"/>
    <property type="evidence" value="ECO:0007669"/>
    <property type="project" value="InterPro"/>
</dbReference>
<evidence type="ECO:0000259" key="4">
    <source>
        <dbReference type="Pfam" id="PF00849"/>
    </source>
</evidence>
<comment type="caution">
    <text evidence="5">The sequence shown here is derived from an EMBL/GenBank/DDBJ whole genome shotgun (WGS) entry which is preliminary data.</text>
</comment>
<keyword evidence="3" id="KW-0413">Isomerase</keyword>
<evidence type="ECO:0000313" key="6">
    <source>
        <dbReference type="Proteomes" id="UP000176791"/>
    </source>
</evidence>
<dbReference type="PROSITE" id="PS01129">
    <property type="entry name" value="PSI_RLU"/>
    <property type="match status" value="1"/>
</dbReference>
<proteinExistence type="inferred from homology"/>
<dbReference type="NCBIfam" id="TIGR00005">
    <property type="entry name" value="rluA_subfam"/>
    <property type="match status" value="1"/>
</dbReference>
<dbReference type="InterPro" id="IPR020103">
    <property type="entry name" value="PsdUridine_synth_cat_dom_sf"/>
</dbReference>
<evidence type="ECO:0000256" key="1">
    <source>
        <dbReference type="ARBA" id="ARBA00010876"/>
    </source>
</evidence>
<dbReference type="STRING" id="1797460.A3E73_01845"/>
<dbReference type="InterPro" id="IPR006224">
    <property type="entry name" value="PsdUridine_synth_RluA-like_CS"/>
</dbReference>
<dbReference type="InterPro" id="IPR050188">
    <property type="entry name" value="RluA_PseudoU_synthase"/>
</dbReference>
<feature type="active site" evidence="2">
    <location>
        <position position="57"/>
    </location>
</feature>
<dbReference type="AlphaFoldDB" id="A0A1F5DJ83"/>
<reference evidence="5 6" key="1">
    <citation type="journal article" date="2016" name="Nat. Commun.">
        <title>Thousands of microbial genomes shed light on interconnected biogeochemical processes in an aquifer system.</title>
        <authorList>
            <person name="Anantharaman K."/>
            <person name="Brown C.T."/>
            <person name="Hug L.A."/>
            <person name="Sharon I."/>
            <person name="Castelle C.J."/>
            <person name="Probst A.J."/>
            <person name="Thomas B.C."/>
            <person name="Singh A."/>
            <person name="Wilkins M.J."/>
            <person name="Karaoz U."/>
            <person name="Brodie E.L."/>
            <person name="Williams K.H."/>
            <person name="Hubbard S.S."/>
            <person name="Banfield J.F."/>
        </authorList>
    </citation>
    <scope>NUCLEOTIDE SEQUENCE [LARGE SCALE GENOMIC DNA]</scope>
</reference>
<dbReference type="SUPFAM" id="SSF55120">
    <property type="entry name" value="Pseudouridine synthase"/>
    <property type="match status" value="1"/>
</dbReference>
<dbReference type="GO" id="GO:0003723">
    <property type="term" value="F:RNA binding"/>
    <property type="evidence" value="ECO:0007669"/>
    <property type="project" value="InterPro"/>
</dbReference>
<comment type="catalytic activity">
    <reaction evidence="3">
        <text>a uridine in RNA = a pseudouridine in RNA</text>
        <dbReference type="Rhea" id="RHEA:48348"/>
        <dbReference type="Rhea" id="RHEA-COMP:12068"/>
        <dbReference type="Rhea" id="RHEA-COMP:12069"/>
        <dbReference type="ChEBI" id="CHEBI:65314"/>
        <dbReference type="ChEBI" id="CHEBI:65315"/>
    </reaction>
</comment>
<dbReference type="InterPro" id="IPR006145">
    <property type="entry name" value="PsdUridine_synth_RsuA/RluA"/>
</dbReference>
<comment type="similarity">
    <text evidence="1 3">Belongs to the pseudouridine synthase RluA family.</text>
</comment>
<dbReference type="GO" id="GO:0000455">
    <property type="term" value="P:enzyme-directed rRNA pseudouridine synthesis"/>
    <property type="evidence" value="ECO:0007669"/>
    <property type="project" value="TreeGrafter"/>
</dbReference>
<gene>
    <name evidence="5" type="ORF">A3E73_01845</name>
</gene>
<dbReference type="Proteomes" id="UP000176791">
    <property type="component" value="Unassembled WGS sequence"/>
</dbReference>
<feature type="domain" description="Pseudouridine synthase RsuA/RluA-like" evidence="4">
    <location>
        <begin position="14"/>
        <end position="161"/>
    </location>
</feature>
<evidence type="ECO:0000313" key="5">
    <source>
        <dbReference type="EMBL" id="OGD55237.1"/>
    </source>
</evidence>
<organism evidence="5 6">
    <name type="scientific">Candidatus Beckwithbacteria bacterium RIFCSPHIGHO2_12_FULL_47_17</name>
    <dbReference type="NCBI Taxonomy" id="1797460"/>
    <lineage>
        <taxon>Bacteria</taxon>
        <taxon>Candidatus Beckwithiibacteriota</taxon>
    </lineage>
</organism>
<dbReference type="PANTHER" id="PTHR21600:SF87">
    <property type="entry name" value="RNA PSEUDOURIDYLATE SYNTHASE DOMAIN-CONTAINING PROTEIN 1"/>
    <property type="match status" value="1"/>
</dbReference>
<name>A0A1F5DJ83_9BACT</name>
<dbReference type="EC" id="5.4.99.-" evidence="3"/>